<evidence type="ECO:0000256" key="2">
    <source>
        <dbReference type="ARBA" id="ARBA00023125"/>
    </source>
</evidence>
<organism evidence="7 8">
    <name type="scientific">Rummeliibacillus stabekisii</name>
    <dbReference type="NCBI Taxonomy" id="241244"/>
    <lineage>
        <taxon>Bacteria</taxon>
        <taxon>Bacillati</taxon>
        <taxon>Bacillota</taxon>
        <taxon>Bacilli</taxon>
        <taxon>Bacillales</taxon>
        <taxon>Caryophanaceae</taxon>
        <taxon>Rummeliibacillus</taxon>
    </lineage>
</organism>
<name>A0A143HH23_9BACL</name>
<dbReference type="SUPFAM" id="SSF51206">
    <property type="entry name" value="cAMP-binding domain-like"/>
    <property type="match status" value="1"/>
</dbReference>
<dbReference type="GO" id="GO:0003677">
    <property type="term" value="F:DNA binding"/>
    <property type="evidence" value="ECO:0007669"/>
    <property type="project" value="UniProtKB-KW"/>
</dbReference>
<dbReference type="PROSITE" id="PS51063">
    <property type="entry name" value="HTH_CRP_2"/>
    <property type="match status" value="1"/>
</dbReference>
<feature type="domain" description="Cyclic nucleotide-binding" evidence="5">
    <location>
        <begin position="3"/>
        <end position="107"/>
    </location>
</feature>
<evidence type="ECO:0000256" key="4">
    <source>
        <dbReference type="ARBA" id="ARBA00023163"/>
    </source>
</evidence>
<dbReference type="OrthoDB" id="9810708at2"/>
<dbReference type="InterPro" id="IPR014710">
    <property type="entry name" value="RmlC-like_jellyroll"/>
</dbReference>
<evidence type="ECO:0000313" key="8">
    <source>
        <dbReference type="Proteomes" id="UP000076021"/>
    </source>
</evidence>
<keyword evidence="8" id="KW-1185">Reference proteome</keyword>
<reference evidence="7 8" key="1">
    <citation type="journal article" date="2016" name="Genome Announc.">
        <title>Whole-Genome Sequence of Rummeliibacillus stabekisii Strain PP9 Isolated from Antarctic Soil.</title>
        <authorList>
            <person name="da Mota F.F."/>
            <person name="Vollu R.E."/>
            <person name="Jurelevicius D."/>
            <person name="Seldin L."/>
        </authorList>
    </citation>
    <scope>NUCLEOTIDE SEQUENCE [LARGE SCALE GENOMIC DNA]</scope>
    <source>
        <strain evidence="7 8">PP9</strain>
    </source>
</reference>
<dbReference type="AlphaFoldDB" id="A0A143HH23"/>
<accession>A0A143HH23</accession>
<dbReference type="PANTHER" id="PTHR24567:SF74">
    <property type="entry name" value="HTH-TYPE TRANSCRIPTIONAL REGULATOR ARCR"/>
    <property type="match status" value="1"/>
</dbReference>
<sequence length="231" mass="25849">MDHFEPLPKKIRTIFEEHGSLIKFPKSSHICIEGEPVKDLFFIVAGKVVVSKETAGGKELSLRICGSDDCIGEGIVFSTSGFYPLSAKTLEASQILTLDAGLFEILLAQEPDLLIEYIKWLQLQNLKTQTKLRDLLLFGKKGALYSTIIRLSNTYGEKLENGDILINYPLTNTTLANLCATSREVINRTLHELKNLNVISFDKGLITVHQLNYLKDQCECDNCPISVCRID</sequence>
<dbReference type="InterPro" id="IPR012318">
    <property type="entry name" value="HTH_CRP"/>
</dbReference>
<protein>
    <submittedName>
        <fullName evidence="7">Crp/Fnr family transcriptional regulator</fullName>
    </submittedName>
</protein>
<proteinExistence type="predicted"/>
<dbReference type="InterPro" id="IPR050397">
    <property type="entry name" value="Env_Response_Regulators"/>
</dbReference>
<keyword evidence="3" id="KW-0010">Activator</keyword>
<dbReference type="EMBL" id="CP014806">
    <property type="protein sequence ID" value="AMX00983.1"/>
    <property type="molecule type" value="Genomic_DNA"/>
</dbReference>
<reference evidence="8" key="2">
    <citation type="submission" date="2016-03" db="EMBL/GenBank/DDBJ databases">
        <authorList>
            <person name="Ploux O."/>
        </authorList>
    </citation>
    <scope>NUCLEOTIDE SEQUENCE [LARGE SCALE GENOMIC DNA]</scope>
    <source>
        <strain evidence="8">PP9</strain>
    </source>
</reference>
<gene>
    <name evidence="7" type="ORF">ATY39_01460</name>
</gene>
<dbReference type="GO" id="GO:0005829">
    <property type="term" value="C:cytosol"/>
    <property type="evidence" value="ECO:0007669"/>
    <property type="project" value="TreeGrafter"/>
</dbReference>
<dbReference type="Proteomes" id="UP000076021">
    <property type="component" value="Chromosome"/>
</dbReference>
<evidence type="ECO:0000256" key="3">
    <source>
        <dbReference type="ARBA" id="ARBA00023159"/>
    </source>
</evidence>
<dbReference type="Gene3D" id="1.10.10.10">
    <property type="entry name" value="Winged helix-like DNA-binding domain superfamily/Winged helix DNA-binding domain"/>
    <property type="match status" value="1"/>
</dbReference>
<dbReference type="CDD" id="cd00038">
    <property type="entry name" value="CAP_ED"/>
    <property type="match status" value="1"/>
</dbReference>
<dbReference type="SUPFAM" id="SSF46785">
    <property type="entry name" value="Winged helix' DNA-binding domain"/>
    <property type="match status" value="1"/>
</dbReference>
<dbReference type="InterPro" id="IPR018490">
    <property type="entry name" value="cNMP-bd_dom_sf"/>
</dbReference>
<evidence type="ECO:0000259" key="5">
    <source>
        <dbReference type="PROSITE" id="PS50042"/>
    </source>
</evidence>
<dbReference type="PROSITE" id="PS50042">
    <property type="entry name" value="CNMP_BINDING_3"/>
    <property type="match status" value="1"/>
</dbReference>
<evidence type="ECO:0000259" key="6">
    <source>
        <dbReference type="PROSITE" id="PS51063"/>
    </source>
</evidence>
<keyword evidence="4" id="KW-0804">Transcription</keyword>
<dbReference type="Pfam" id="PF00027">
    <property type="entry name" value="cNMP_binding"/>
    <property type="match status" value="1"/>
</dbReference>
<dbReference type="GO" id="GO:0003700">
    <property type="term" value="F:DNA-binding transcription factor activity"/>
    <property type="evidence" value="ECO:0007669"/>
    <property type="project" value="TreeGrafter"/>
</dbReference>
<keyword evidence="2" id="KW-0238">DNA-binding</keyword>
<dbReference type="PANTHER" id="PTHR24567">
    <property type="entry name" value="CRP FAMILY TRANSCRIPTIONAL REGULATORY PROTEIN"/>
    <property type="match status" value="1"/>
</dbReference>
<dbReference type="SMART" id="SM00419">
    <property type="entry name" value="HTH_CRP"/>
    <property type="match status" value="1"/>
</dbReference>
<dbReference type="InterPro" id="IPR036388">
    <property type="entry name" value="WH-like_DNA-bd_sf"/>
</dbReference>
<dbReference type="STRING" id="241244.ATY39_01460"/>
<evidence type="ECO:0000256" key="1">
    <source>
        <dbReference type="ARBA" id="ARBA00023015"/>
    </source>
</evidence>
<dbReference type="InterPro" id="IPR000595">
    <property type="entry name" value="cNMP-bd_dom"/>
</dbReference>
<evidence type="ECO:0000313" key="7">
    <source>
        <dbReference type="EMBL" id="AMX00983.1"/>
    </source>
</evidence>
<feature type="domain" description="HTH crp-type" evidence="6">
    <location>
        <begin position="138"/>
        <end position="212"/>
    </location>
</feature>
<dbReference type="InterPro" id="IPR036390">
    <property type="entry name" value="WH_DNA-bd_sf"/>
</dbReference>
<keyword evidence="1" id="KW-0805">Transcription regulation</keyword>
<dbReference type="KEGG" id="rst:ATY39_01460"/>
<dbReference type="Pfam" id="PF13545">
    <property type="entry name" value="HTH_Crp_2"/>
    <property type="match status" value="1"/>
</dbReference>
<dbReference type="Gene3D" id="2.60.120.10">
    <property type="entry name" value="Jelly Rolls"/>
    <property type="match status" value="1"/>
</dbReference>
<dbReference type="SMART" id="SM00100">
    <property type="entry name" value="cNMP"/>
    <property type="match status" value="1"/>
</dbReference>